<keyword evidence="4" id="KW-0574">Periplasm</keyword>
<evidence type="ECO:0000256" key="1">
    <source>
        <dbReference type="ARBA" id="ARBA00004418"/>
    </source>
</evidence>
<gene>
    <name evidence="9" type="ORF">EC844_103118</name>
</gene>
<dbReference type="InterPro" id="IPR008962">
    <property type="entry name" value="PapD-like_sf"/>
</dbReference>
<evidence type="ECO:0000256" key="6">
    <source>
        <dbReference type="SAM" id="SignalP"/>
    </source>
</evidence>
<dbReference type="GO" id="GO:0071555">
    <property type="term" value="P:cell wall organization"/>
    <property type="evidence" value="ECO:0007669"/>
    <property type="project" value="InterPro"/>
</dbReference>
<feature type="domain" description="Pili assembly chaperone C-terminal" evidence="8">
    <location>
        <begin position="176"/>
        <end position="238"/>
    </location>
</feature>
<dbReference type="SUPFAM" id="SSF49354">
    <property type="entry name" value="PapD-like"/>
    <property type="match status" value="1"/>
</dbReference>
<reference evidence="9 10" key="1">
    <citation type="submission" date="2019-03" db="EMBL/GenBank/DDBJ databases">
        <title>Genomic analyses of the natural microbiome of Caenorhabditis elegans.</title>
        <authorList>
            <person name="Samuel B."/>
        </authorList>
    </citation>
    <scope>NUCLEOTIDE SEQUENCE [LARGE SCALE GENOMIC DNA]</scope>
    <source>
        <strain evidence="9 10">JUb89</strain>
    </source>
</reference>
<evidence type="ECO:0000259" key="7">
    <source>
        <dbReference type="Pfam" id="PF00345"/>
    </source>
</evidence>
<proteinExistence type="inferred from homology"/>
<evidence type="ECO:0000256" key="4">
    <source>
        <dbReference type="ARBA" id="ARBA00022764"/>
    </source>
</evidence>
<comment type="caution">
    <text evidence="9">The sequence shown here is derived from an EMBL/GenBank/DDBJ whole genome shotgun (WGS) entry which is preliminary data.</text>
</comment>
<dbReference type="InterPro" id="IPR036316">
    <property type="entry name" value="Pili_assmbl_chap_C_dom_sf"/>
</dbReference>
<sequence>MKVFSQHLLKSSVLLASLLSVSTAYAGVVLNGTRVIFNDGQKEKTIQLQNKDHYPNLIQLWIDEGDVSSSIETAQAPFVISPQVFRLNANTSQIVRLVFTGQQQVPNDRESLYYMNFSEFPAAKKQDSDENRLMVVFNNRVKVFYRPKNIMGNASDVQTKLQMKLHTQGTSHQLHIENPTAYFANIQQLSIQTAAQDIVVKRNEMIAPKSSVTWDVPTNYKDSQQSKIKFNLINDYGSLLSNEIPLN</sequence>
<dbReference type="SUPFAM" id="SSF49584">
    <property type="entry name" value="Periplasmic chaperone C-domain"/>
    <property type="match status" value="1"/>
</dbReference>
<dbReference type="Proteomes" id="UP000294963">
    <property type="component" value="Unassembled WGS sequence"/>
</dbReference>
<dbReference type="InterPro" id="IPR001829">
    <property type="entry name" value="Pili_assmbl_chaperone_bac"/>
</dbReference>
<dbReference type="InterPro" id="IPR016148">
    <property type="entry name" value="Pili_assmbl_chaperone_C"/>
</dbReference>
<organism evidence="9 10">
    <name type="scientific">Acinetobacter calcoaceticus</name>
    <dbReference type="NCBI Taxonomy" id="471"/>
    <lineage>
        <taxon>Bacteria</taxon>
        <taxon>Pseudomonadati</taxon>
        <taxon>Pseudomonadota</taxon>
        <taxon>Gammaproteobacteria</taxon>
        <taxon>Moraxellales</taxon>
        <taxon>Moraxellaceae</taxon>
        <taxon>Acinetobacter</taxon>
        <taxon>Acinetobacter calcoaceticus/baumannii complex</taxon>
    </lineage>
</organism>
<keyword evidence="5" id="KW-0143">Chaperone</keyword>
<evidence type="ECO:0000256" key="2">
    <source>
        <dbReference type="ARBA" id="ARBA00007399"/>
    </source>
</evidence>
<feature type="chain" id="PRO_5020959375" evidence="6">
    <location>
        <begin position="27"/>
        <end position="247"/>
    </location>
</feature>
<dbReference type="PRINTS" id="PR00969">
    <property type="entry name" value="CHAPERONPILI"/>
</dbReference>
<evidence type="ECO:0000313" key="10">
    <source>
        <dbReference type="Proteomes" id="UP000294963"/>
    </source>
</evidence>
<dbReference type="InterPro" id="IPR013783">
    <property type="entry name" value="Ig-like_fold"/>
</dbReference>
<evidence type="ECO:0000256" key="5">
    <source>
        <dbReference type="ARBA" id="ARBA00023186"/>
    </source>
</evidence>
<keyword evidence="10" id="KW-1185">Reference proteome</keyword>
<evidence type="ECO:0000259" key="8">
    <source>
        <dbReference type="Pfam" id="PF02753"/>
    </source>
</evidence>
<dbReference type="Pfam" id="PF00345">
    <property type="entry name" value="PapD_N"/>
    <property type="match status" value="1"/>
</dbReference>
<keyword evidence="3 6" id="KW-0732">Signal</keyword>
<dbReference type="EMBL" id="SLVJ01000003">
    <property type="protein sequence ID" value="TCM69173.1"/>
    <property type="molecule type" value="Genomic_DNA"/>
</dbReference>
<feature type="domain" description="Pili assembly chaperone N-terminal" evidence="7">
    <location>
        <begin position="27"/>
        <end position="150"/>
    </location>
</feature>
<dbReference type="AlphaFoldDB" id="A0A4R1Y958"/>
<dbReference type="InterPro" id="IPR016147">
    <property type="entry name" value="Pili_assmbl_chaperone_N"/>
</dbReference>
<comment type="similarity">
    <text evidence="2">Belongs to the periplasmic pilus chaperone family.</text>
</comment>
<accession>A0A4R1Y958</accession>
<dbReference type="OrthoDB" id="9131059at2"/>
<name>A0A4R1Y958_ACICA</name>
<dbReference type="InterPro" id="IPR050643">
    <property type="entry name" value="Periplasmic_pilus_chap"/>
</dbReference>
<evidence type="ECO:0000313" key="9">
    <source>
        <dbReference type="EMBL" id="TCM69173.1"/>
    </source>
</evidence>
<feature type="signal peptide" evidence="6">
    <location>
        <begin position="1"/>
        <end position="26"/>
    </location>
</feature>
<dbReference type="Gene3D" id="2.60.40.10">
    <property type="entry name" value="Immunoglobulins"/>
    <property type="match status" value="2"/>
</dbReference>
<dbReference type="Pfam" id="PF02753">
    <property type="entry name" value="PapD_C"/>
    <property type="match status" value="1"/>
</dbReference>
<comment type="subcellular location">
    <subcellularLocation>
        <location evidence="1">Periplasm</location>
    </subcellularLocation>
</comment>
<evidence type="ECO:0000256" key="3">
    <source>
        <dbReference type="ARBA" id="ARBA00022729"/>
    </source>
</evidence>
<dbReference type="GO" id="GO:0030288">
    <property type="term" value="C:outer membrane-bounded periplasmic space"/>
    <property type="evidence" value="ECO:0007669"/>
    <property type="project" value="InterPro"/>
</dbReference>
<dbReference type="PANTHER" id="PTHR30251:SF25">
    <property type="entry name" value="FIMBRIAE CHAPARONE"/>
    <property type="match status" value="1"/>
</dbReference>
<dbReference type="PANTHER" id="PTHR30251">
    <property type="entry name" value="PILUS ASSEMBLY CHAPERONE"/>
    <property type="match status" value="1"/>
</dbReference>
<protein>
    <submittedName>
        <fullName evidence="9">Fimbrial chaperone protein</fullName>
    </submittedName>
</protein>